<evidence type="ECO:0000256" key="5">
    <source>
        <dbReference type="ARBA" id="ARBA00022499"/>
    </source>
</evidence>
<keyword evidence="13" id="KW-0238">DNA-binding</keyword>
<keyword evidence="15" id="KW-0539">Nucleus</keyword>
<gene>
    <name evidence="20" type="ORF">CRENBAI_026673</name>
</gene>
<dbReference type="Proteomes" id="UP001311232">
    <property type="component" value="Unassembled WGS sequence"/>
</dbReference>
<feature type="compositionally biased region" description="Polar residues" evidence="18">
    <location>
        <begin position="1281"/>
        <end position="1293"/>
    </location>
</feature>
<evidence type="ECO:0000256" key="11">
    <source>
        <dbReference type="ARBA" id="ARBA00022843"/>
    </source>
</evidence>
<evidence type="ECO:0000313" key="20">
    <source>
        <dbReference type="EMBL" id="KAK5602768.1"/>
    </source>
</evidence>
<feature type="region of interest" description="Disordered" evidence="18">
    <location>
        <begin position="1239"/>
        <end position="1327"/>
    </location>
</feature>
<dbReference type="InterPro" id="IPR013087">
    <property type="entry name" value="Znf_C2H2_type"/>
</dbReference>
<evidence type="ECO:0000256" key="1">
    <source>
        <dbReference type="ARBA" id="ARBA00004123"/>
    </source>
</evidence>
<evidence type="ECO:0000256" key="6">
    <source>
        <dbReference type="ARBA" id="ARBA00022553"/>
    </source>
</evidence>
<keyword evidence="21" id="KW-1185">Reference proteome</keyword>
<keyword evidence="17" id="KW-0175">Coiled coil</keyword>
<accession>A0AAV9QZ23</accession>
<dbReference type="EMBL" id="JAHHUM010002602">
    <property type="protein sequence ID" value="KAK5602768.1"/>
    <property type="molecule type" value="Genomic_DNA"/>
</dbReference>
<dbReference type="Gene3D" id="3.30.160.60">
    <property type="entry name" value="Classic Zinc Finger"/>
    <property type="match status" value="5"/>
</dbReference>
<keyword evidence="11" id="KW-0832">Ubl conjugation</keyword>
<dbReference type="PROSITE" id="PS50157">
    <property type="entry name" value="ZINC_FINGER_C2H2_2"/>
    <property type="match status" value="7"/>
</dbReference>
<feature type="region of interest" description="Disordered" evidence="18">
    <location>
        <begin position="1185"/>
        <end position="1220"/>
    </location>
</feature>
<comment type="caution">
    <text evidence="20">The sequence shown here is derived from an EMBL/GenBank/DDBJ whole genome shotgun (WGS) entry which is preliminary data.</text>
</comment>
<feature type="compositionally biased region" description="Basic and acidic residues" evidence="18">
    <location>
        <begin position="1310"/>
        <end position="1327"/>
    </location>
</feature>
<dbReference type="PROSITE" id="PS00028">
    <property type="entry name" value="ZINC_FINGER_C2H2_1"/>
    <property type="match status" value="7"/>
</dbReference>
<feature type="domain" description="C2H2-type" evidence="19">
    <location>
        <begin position="496"/>
        <end position="523"/>
    </location>
</feature>
<evidence type="ECO:0000256" key="9">
    <source>
        <dbReference type="ARBA" id="ARBA00022771"/>
    </source>
</evidence>
<feature type="compositionally biased region" description="Basic and acidic residues" evidence="18">
    <location>
        <begin position="1040"/>
        <end position="1081"/>
    </location>
</feature>
<feature type="compositionally biased region" description="Basic residues" evidence="18">
    <location>
        <begin position="827"/>
        <end position="836"/>
    </location>
</feature>
<dbReference type="FunFam" id="3.30.160.60:FF:000235">
    <property type="entry name" value="Zinc finger and BTB domain containing 38"/>
    <property type="match status" value="1"/>
</dbReference>
<feature type="compositionally biased region" description="Acidic residues" evidence="18">
    <location>
        <begin position="933"/>
        <end position="944"/>
    </location>
</feature>
<feature type="compositionally biased region" description="Basic and acidic residues" evidence="18">
    <location>
        <begin position="1192"/>
        <end position="1201"/>
    </location>
</feature>
<evidence type="ECO:0000256" key="16">
    <source>
        <dbReference type="PROSITE-ProRule" id="PRU00042"/>
    </source>
</evidence>
<feature type="region of interest" description="Disordered" evidence="18">
    <location>
        <begin position="704"/>
        <end position="734"/>
    </location>
</feature>
<dbReference type="InterPro" id="IPR050331">
    <property type="entry name" value="Zinc_finger"/>
</dbReference>
<dbReference type="GO" id="GO:0005634">
    <property type="term" value="C:nucleus"/>
    <property type="evidence" value="ECO:0007669"/>
    <property type="project" value="UniProtKB-SubCell"/>
</dbReference>
<feature type="compositionally biased region" description="Basic and acidic residues" evidence="18">
    <location>
        <begin position="189"/>
        <end position="205"/>
    </location>
</feature>
<feature type="compositionally biased region" description="Basic and acidic residues" evidence="18">
    <location>
        <begin position="875"/>
        <end position="887"/>
    </location>
</feature>
<feature type="compositionally biased region" description="Polar residues" evidence="18">
    <location>
        <begin position="760"/>
        <end position="784"/>
    </location>
</feature>
<feature type="compositionally biased region" description="Polar residues" evidence="18">
    <location>
        <begin position="1646"/>
        <end position="1657"/>
    </location>
</feature>
<feature type="region of interest" description="Disordered" evidence="18">
    <location>
        <begin position="294"/>
        <end position="355"/>
    </location>
</feature>
<feature type="region of interest" description="Disordered" evidence="18">
    <location>
        <begin position="875"/>
        <end position="980"/>
    </location>
</feature>
<feature type="coiled-coil region" evidence="17">
    <location>
        <begin position="1505"/>
        <end position="1539"/>
    </location>
</feature>
<evidence type="ECO:0000256" key="14">
    <source>
        <dbReference type="ARBA" id="ARBA00023163"/>
    </source>
</evidence>
<feature type="domain" description="C2H2-type" evidence="19">
    <location>
        <begin position="1141"/>
        <end position="1169"/>
    </location>
</feature>
<protein>
    <recommendedName>
        <fullName evidence="19">C2H2-type domain-containing protein</fullName>
    </recommendedName>
</protein>
<feature type="region of interest" description="Disordered" evidence="18">
    <location>
        <begin position="1024"/>
        <end position="1110"/>
    </location>
</feature>
<keyword evidence="9 16" id="KW-0863">Zinc-finger</keyword>
<sequence>MVSSAKVWDPPHVGLTQPHLREQHLAPGLTPLCNSSDTAAKDTELHESRELSPLSSPPPPLVTLSTSHPIQHPPVSLYIVSKTEPLIKPAHSLGVVSQSEEEEAEQLKMKGKRLGYRVEATLDDKLEDMGDGPKNAKITLSFPLGAAPVPTSLTSPDHCHSSSSSSPSPQRRRLSSKSSDRGSLWKLDATMDVKHRPFKPPRHDSSPSSSPSSSSSPMATFIRKDLKSPPPLKCSKLSSETQIHRSPPRASTGPLGGCFGGDGWDERHRVANGTASPSQTAQILFSLGTSAYQRGVDTDRKEKLTGRPVGKTGSPHRPSLHPPTLHLPPPLPPPPPPPSEGLTAPPHSSSYPPSDGMKPELICGVCHRLFSSASSLTVHMRLHRGSRALSCRYCGKVFIHSKRLQSHETSCRAPGLHPPALTVQPKEELKEEPLEDGEVRVEGGVIVGQTDISKGRPGKKVRSLLARIQAGDAAATELLAGDENHFVKVVDGNVIYFCSVCERSYMTLSSLKRHSNVHSWRRKYPCHYCDKVFALAEYRTKHEVWHTGERRYQCIFCWDAFATYYNLKTHQKTIHGINPSLISSEKTANGGYKQKANALKLYRLLPMRSQKRPYKTYSDSLHNGLLLPPADTPSLSLPGLGCALGSGDLESIIAGAPSQSLKPDPDAFSDGFPISLAAEHRDLSELALESQIGTHESEALELEQEGGSFKMSNNSKHKTLKAGRGTETGMPSVITYGHTKPSVIVHGAVVSSSVIVHSNQVTSGSEKSPVTSPSPETSNSQISIKGSPKAIKKQRDNTDNHRKRSRDSLDTANKGSKGRHNTETGRAFHKSRKSHNKTTITISKGVSASGSPQAKESGPLCQITVRIGEEAIVKRSISETDLKRDKSLSPQKIKRSETSYVKEPRQTHSHHHHHKHRRLSTSSLDEDGGKEAGDDEEEQEEMEEQDGRDKRSKSPDQVREYFFRKGVREQDSDNDIEDNLWRPYYTYKPKKKAQAHLQRVKNWQRKLKYKRSIRLKRRAERLKRLLNKQTEKSQDEEEDRTTLEAEKPNKDVGEERKKDNLSSPLKEKKQDVEEQVKEACHEVSTPPVRSPKPPLSTSMAPTGIKRRPWTNGNAAECGTCGRWFSSPRKRDKHELSHLLEFVCLFCRATFPSREKLEDHQKAQHPKPTEAPSVATKCGEQTAGMGIKSVPEISKHDEDKEGLLGLGGSNSSPSRLSRRALSRHTCPQCHKVCKTSSALTRHIRRHDLSSSPEREKEDTNSEAKPPQTVTEPLCTDPETDKGQTPSAHSVSVISYSPAELPNGGDCLASQQHDDHSSELSDKHLKLDSSEEPELTQLALFAPEIEPIPQPADLPLESPVNLTPTKPEVPPATPSSLQSVLVMNESECLDYRTTIKKSLDGQSHRKASPLHFVTSINTSPNVPVTSQTRITTAAPPVSMTTAPSSEGGFTRWDGVIIDRERQSGSGTILHTGYKELPLLQDLRVQSLSRSPSPNEAQDLTMSSILAREREIERQREAEVELDRQRERRRNKEIEKEKISRVAYPPQEQTALIVPKEEPLSPVASPQHMSTQTTINGPSLRRHTPKSPCRPPSTTGLMAQASRQVHLSSQGLDRLTLPTGAVGATDRPSAHALLLPRASQPPGPDHQDTFSGRDSQQGDTTPADYPSQDYPLPLIVPDSYRSVKKQEENLLMSTYPPGALPFGPLGKVIVPDGGDLGKLPFYPDPYQLLYGPQLLAYPYNLAALPVALNMMAPGGDKVEPLPFLPTIFNYAATAGPYMGAAPHPFVANPGLYSSSGSGKKQRDGSSSKHCHITTIFREGVVWVRIGHGTQHSRSTNRLCVFLYEGVGMQGYPAVILSMKAVLEHSSEDVKKVTVETLPPGDRLAAVAVLCLPSGPHDSVPKLTYAPLTHTVAESLCSLSYKKAQSAKTTLGL</sequence>
<feature type="domain" description="C2H2-type" evidence="19">
    <location>
        <begin position="1223"/>
        <end position="1250"/>
    </location>
</feature>
<feature type="compositionally biased region" description="Polar residues" evidence="18">
    <location>
        <begin position="1589"/>
        <end position="1608"/>
    </location>
</feature>
<feature type="compositionally biased region" description="Polar residues" evidence="18">
    <location>
        <begin position="837"/>
        <end position="854"/>
    </location>
</feature>
<keyword evidence="5" id="KW-1017">Isopeptide bond</keyword>
<feature type="region of interest" description="Disordered" evidence="18">
    <location>
        <begin position="760"/>
        <end position="857"/>
    </location>
</feature>
<evidence type="ECO:0000256" key="10">
    <source>
        <dbReference type="ARBA" id="ARBA00022833"/>
    </source>
</evidence>
<dbReference type="GO" id="GO:0003677">
    <property type="term" value="F:DNA binding"/>
    <property type="evidence" value="ECO:0007669"/>
    <property type="project" value="UniProtKB-KW"/>
</dbReference>
<feature type="compositionally biased region" description="Basic and acidic residues" evidence="18">
    <location>
        <begin position="296"/>
        <end position="305"/>
    </location>
</feature>
<feature type="compositionally biased region" description="Basic and acidic residues" evidence="18">
    <location>
        <begin position="1245"/>
        <end position="1260"/>
    </location>
</feature>
<evidence type="ECO:0000256" key="2">
    <source>
        <dbReference type="ARBA" id="ARBA00004286"/>
    </source>
</evidence>
<dbReference type="InterPro" id="IPR036236">
    <property type="entry name" value="Znf_C2H2_sf"/>
</dbReference>
<feature type="compositionally biased region" description="Basic residues" evidence="18">
    <location>
        <begin position="907"/>
        <end position="919"/>
    </location>
</feature>
<evidence type="ECO:0000256" key="17">
    <source>
        <dbReference type="SAM" id="Coils"/>
    </source>
</evidence>
<evidence type="ECO:0000313" key="21">
    <source>
        <dbReference type="Proteomes" id="UP001311232"/>
    </source>
</evidence>
<evidence type="ECO:0000256" key="13">
    <source>
        <dbReference type="ARBA" id="ARBA00023125"/>
    </source>
</evidence>
<dbReference type="GO" id="GO:0008270">
    <property type="term" value="F:zinc ion binding"/>
    <property type="evidence" value="ECO:0007669"/>
    <property type="project" value="UniProtKB-KW"/>
</dbReference>
<feature type="compositionally biased region" description="Basic and acidic residues" evidence="18">
    <location>
        <begin position="894"/>
        <end position="906"/>
    </location>
</feature>
<proteinExistence type="predicted"/>
<keyword evidence="8" id="KW-0677">Repeat</keyword>
<dbReference type="Pfam" id="PF00096">
    <property type="entry name" value="zf-C2H2"/>
    <property type="match status" value="2"/>
</dbReference>
<feature type="compositionally biased region" description="Pro residues" evidence="18">
    <location>
        <begin position="325"/>
        <end position="339"/>
    </location>
</feature>
<evidence type="ECO:0000256" key="12">
    <source>
        <dbReference type="ARBA" id="ARBA00023015"/>
    </source>
</evidence>
<keyword evidence="7" id="KW-0479">Metal-binding</keyword>
<feature type="region of interest" description="Disordered" evidence="18">
    <location>
        <begin position="1558"/>
        <end position="1609"/>
    </location>
</feature>
<dbReference type="SMART" id="SM00355">
    <property type="entry name" value="ZnF_C2H2"/>
    <property type="match status" value="8"/>
</dbReference>
<evidence type="ECO:0000256" key="7">
    <source>
        <dbReference type="ARBA" id="ARBA00022723"/>
    </source>
</evidence>
<feature type="compositionally biased region" description="Basic and acidic residues" evidence="18">
    <location>
        <begin position="945"/>
        <end position="971"/>
    </location>
</feature>
<name>A0AAV9QZ23_9TELE</name>
<keyword evidence="6" id="KW-0597">Phosphoprotein</keyword>
<comment type="subcellular location">
    <subcellularLocation>
        <location evidence="2">Chromosome</location>
    </subcellularLocation>
    <subcellularLocation>
        <location evidence="1">Nucleus</location>
    </subcellularLocation>
</comment>
<evidence type="ECO:0000256" key="4">
    <source>
        <dbReference type="ARBA" id="ARBA00022491"/>
    </source>
</evidence>
<feature type="region of interest" description="Disordered" evidence="18">
    <location>
        <begin position="1632"/>
        <end position="1669"/>
    </location>
</feature>
<organism evidence="20 21">
    <name type="scientific">Crenichthys baileyi</name>
    <name type="common">White River springfish</name>
    <dbReference type="NCBI Taxonomy" id="28760"/>
    <lineage>
        <taxon>Eukaryota</taxon>
        <taxon>Metazoa</taxon>
        <taxon>Chordata</taxon>
        <taxon>Craniata</taxon>
        <taxon>Vertebrata</taxon>
        <taxon>Euteleostomi</taxon>
        <taxon>Actinopterygii</taxon>
        <taxon>Neopterygii</taxon>
        <taxon>Teleostei</taxon>
        <taxon>Neoteleostei</taxon>
        <taxon>Acanthomorphata</taxon>
        <taxon>Ovalentaria</taxon>
        <taxon>Atherinomorphae</taxon>
        <taxon>Cyprinodontiformes</taxon>
        <taxon>Goodeidae</taxon>
        <taxon>Crenichthys</taxon>
    </lineage>
</organism>
<keyword evidence="14" id="KW-0804">Transcription</keyword>
<dbReference type="PANTHER" id="PTHR16515:SF66">
    <property type="entry name" value="C2H2-TYPE DOMAIN-CONTAINING PROTEIN"/>
    <property type="match status" value="1"/>
</dbReference>
<evidence type="ECO:0000256" key="18">
    <source>
        <dbReference type="SAM" id="MobiDB-lite"/>
    </source>
</evidence>
<keyword evidence="3" id="KW-0158">Chromosome</keyword>
<dbReference type="GO" id="GO:0006355">
    <property type="term" value="P:regulation of DNA-templated transcription"/>
    <property type="evidence" value="ECO:0007669"/>
    <property type="project" value="UniProtKB-ARBA"/>
</dbReference>
<dbReference type="GO" id="GO:0005694">
    <property type="term" value="C:chromosome"/>
    <property type="evidence" value="ECO:0007669"/>
    <property type="project" value="UniProtKB-SubCell"/>
</dbReference>
<dbReference type="PANTHER" id="PTHR16515">
    <property type="entry name" value="PR DOMAIN ZINC FINGER PROTEIN"/>
    <property type="match status" value="1"/>
</dbReference>
<reference evidence="20 21" key="1">
    <citation type="submission" date="2021-06" db="EMBL/GenBank/DDBJ databases">
        <authorList>
            <person name="Palmer J.M."/>
        </authorList>
    </citation>
    <scope>NUCLEOTIDE SEQUENCE [LARGE SCALE GENOMIC DNA]</scope>
    <source>
        <strain evidence="20 21">MEX-2019</strain>
        <tissue evidence="20">Muscle</tissue>
    </source>
</reference>
<feature type="region of interest" description="Disordered" evidence="18">
    <location>
        <begin position="1156"/>
        <end position="1175"/>
    </location>
</feature>
<feature type="region of interest" description="Disordered" evidence="18">
    <location>
        <begin position="27"/>
        <end position="68"/>
    </location>
</feature>
<keyword evidence="4" id="KW-0678">Repressor</keyword>
<evidence type="ECO:0000256" key="8">
    <source>
        <dbReference type="ARBA" id="ARBA00022737"/>
    </source>
</evidence>
<dbReference type="FunFam" id="3.30.160.60:FF:000437">
    <property type="entry name" value="zinc finger and BTB domain-containing protein 38"/>
    <property type="match status" value="1"/>
</dbReference>
<feature type="compositionally biased region" description="Polar residues" evidence="18">
    <location>
        <begin position="1564"/>
        <end position="1574"/>
    </location>
</feature>
<keyword evidence="12" id="KW-0805">Transcription regulation</keyword>
<keyword evidence="10" id="KW-0862">Zinc</keyword>
<feature type="domain" description="C2H2-type" evidence="19">
    <location>
        <begin position="389"/>
        <end position="418"/>
    </location>
</feature>
<feature type="domain" description="C2H2-type" evidence="19">
    <location>
        <begin position="361"/>
        <end position="388"/>
    </location>
</feature>
<dbReference type="SUPFAM" id="SSF57667">
    <property type="entry name" value="beta-beta-alpha zinc fingers"/>
    <property type="match status" value="2"/>
</dbReference>
<feature type="compositionally biased region" description="Low complexity" evidence="18">
    <location>
        <begin position="152"/>
        <end position="169"/>
    </location>
</feature>
<evidence type="ECO:0000256" key="3">
    <source>
        <dbReference type="ARBA" id="ARBA00022454"/>
    </source>
</evidence>
<feature type="domain" description="C2H2-type" evidence="19">
    <location>
        <begin position="552"/>
        <end position="575"/>
    </location>
</feature>
<feature type="domain" description="C2H2-type" evidence="19">
    <location>
        <begin position="524"/>
        <end position="551"/>
    </location>
</feature>
<feature type="compositionally biased region" description="Low complexity" evidence="18">
    <location>
        <begin position="206"/>
        <end position="217"/>
    </location>
</feature>
<evidence type="ECO:0000256" key="15">
    <source>
        <dbReference type="ARBA" id="ARBA00023242"/>
    </source>
</evidence>
<feature type="region of interest" description="Disordered" evidence="18">
    <location>
        <begin position="149"/>
        <end position="261"/>
    </location>
</feature>
<evidence type="ECO:0000259" key="19">
    <source>
        <dbReference type="PROSITE" id="PS50157"/>
    </source>
</evidence>
<feature type="compositionally biased region" description="Basic and acidic residues" evidence="18">
    <location>
        <begin position="39"/>
        <end position="50"/>
    </location>
</feature>